<evidence type="ECO:0000256" key="5">
    <source>
        <dbReference type="SAM" id="MobiDB-lite"/>
    </source>
</evidence>
<proteinExistence type="predicted"/>
<feature type="compositionally biased region" description="Polar residues" evidence="5">
    <location>
        <begin position="604"/>
        <end position="613"/>
    </location>
</feature>
<evidence type="ECO:0000313" key="8">
    <source>
        <dbReference type="EMBL" id="KAF2097248.1"/>
    </source>
</evidence>
<keyword evidence="9" id="KW-1185">Reference proteome</keyword>
<feature type="transmembrane region" description="Helical" evidence="6">
    <location>
        <begin position="167"/>
        <end position="187"/>
    </location>
</feature>
<feature type="transmembrane region" description="Helical" evidence="6">
    <location>
        <begin position="313"/>
        <end position="333"/>
    </location>
</feature>
<evidence type="ECO:0000256" key="2">
    <source>
        <dbReference type="ARBA" id="ARBA00022692"/>
    </source>
</evidence>
<dbReference type="InterPro" id="IPR050524">
    <property type="entry name" value="APC_YAT"/>
</dbReference>
<dbReference type="GO" id="GO:0016020">
    <property type="term" value="C:membrane"/>
    <property type="evidence" value="ECO:0007669"/>
    <property type="project" value="UniProtKB-SubCell"/>
</dbReference>
<evidence type="ECO:0000313" key="9">
    <source>
        <dbReference type="Proteomes" id="UP000799772"/>
    </source>
</evidence>
<reference evidence="8" key="1">
    <citation type="journal article" date="2020" name="Stud. Mycol.">
        <title>101 Dothideomycetes genomes: a test case for predicting lifestyles and emergence of pathogens.</title>
        <authorList>
            <person name="Haridas S."/>
            <person name="Albert R."/>
            <person name="Binder M."/>
            <person name="Bloem J."/>
            <person name="Labutti K."/>
            <person name="Salamov A."/>
            <person name="Andreopoulos B."/>
            <person name="Baker S."/>
            <person name="Barry K."/>
            <person name="Bills G."/>
            <person name="Bluhm B."/>
            <person name="Cannon C."/>
            <person name="Castanera R."/>
            <person name="Culley D."/>
            <person name="Daum C."/>
            <person name="Ezra D."/>
            <person name="Gonzalez J."/>
            <person name="Henrissat B."/>
            <person name="Kuo A."/>
            <person name="Liang C."/>
            <person name="Lipzen A."/>
            <person name="Lutzoni F."/>
            <person name="Magnuson J."/>
            <person name="Mondo S."/>
            <person name="Nolan M."/>
            <person name="Ohm R."/>
            <person name="Pangilinan J."/>
            <person name="Park H.-J."/>
            <person name="Ramirez L."/>
            <person name="Alfaro M."/>
            <person name="Sun H."/>
            <person name="Tritt A."/>
            <person name="Yoshinaga Y."/>
            <person name="Zwiers L.-H."/>
            <person name="Turgeon B."/>
            <person name="Goodwin S."/>
            <person name="Spatafora J."/>
            <person name="Crous P."/>
            <person name="Grigoriev I."/>
        </authorList>
    </citation>
    <scope>NUCLEOTIDE SEQUENCE</scope>
    <source>
        <strain evidence="8">CBS 133067</strain>
    </source>
</reference>
<feature type="transmembrane region" description="Helical" evidence="6">
    <location>
        <begin position="365"/>
        <end position="386"/>
    </location>
</feature>
<evidence type="ECO:0000256" key="3">
    <source>
        <dbReference type="ARBA" id="ARBA00022989"/>
    </source>
</evidence>
<evidence type="ECO:0000256" key="4">
    <source>
        <dbReference type="ARBA" id="ARBA00023136"/>
    </source>
</evidence>
<sequence length="633" mass="69523">MTSRRNISGDGTGLRQELRSWQIFAIVLTAVIGGGAFSGNGEALEIAGPAGFLTSVILMGLISIAVLDGISEFVQLFPARNALPEYTKAFVDRDLSWIVGIAYWYTFSSVFAVQNLAAANLSKYWGMSQLWQTLGFYVLIPIGVTGINLSPVSIFGWIESISGILKVFLAFGTAVLLYVIAGLAHIGNNGPVDDGFQNNNVFANNHPTAVCYAIPLVAFSYLGQEIFVVTAYEAKYSKDLRRPSQVMPYFILTLYVLLAVGEALNVRWTDPHLPQIYGGINGTVYNNITLPPPTRSMVVFATWQAGHRSLASFLNGCLIFSVLSSSNTSLYVASRTLYGLATQIPETNFIGKHLQWLKIVPFKNGVPACSVLVSALFFIWLPFLQLKGGFAVQDLQEILSTSASISCFIVWIVLCIAFIRYCRWLHLCDADIANNYPAYKRLGPTHKAYTFLGFAQPFLAYAGLIGCVLVLAFASATWWDTQPSFTKIAVAYAAPIILLPLWLIFKLIWYVREKDHGFVCIGPDVGRLIKTLRALEYKKRDERGKEESSGVDDGLGEEYPMSEASRNDDGSRDIPVLLDPSLPHGYPPFTSQPSQSTIPSQTTASGPSQTYPLPQSHLPAQPFAPPRDGRYPA</sequence>
<dbReference type="EMBL" id="ML978128">
    <property type="protein sequence ID" value="KAF2097248.1"/>
    <property type="molecule type" value="Genomic_DNA"/>
</dbReference>
<feature type="compositionally biased region" description="Low complexity" evidence="5">
    <location>
        <begin position="587"/>
        <end position="603"/>
    </location>
</feature>
<dbReference type="PANTHER" id="PTHR43341:SF9">
    <property type="entry name" value="DICARBOXYLIC AMINO ACID PERMEASE"/>
    <property type="match status" value="1"/>
</dbReference>
<dbReference type="InterPro" id="IPR004841">
    <property type="entry name" value="AA-permease/SLC12A_dom"/>
</dbReference>
<evidence type="ECO:0000256" key="1">
    <source>
        <dbReference type="ARBA" id="ARBA00004141"/>
    </source>
</evidence>
<dbReference type="Pfam" id="PF00324">
    <property type="entry name" value="AA_permease"/>
    <property type="match status" value="1"/>
</dbReference>
<feature type="transmembrane region" description="Helical" evidence="6">
    <location>
        <begin position="485"/>
        <end position="505"/>
    </location>
</feature>
<accession>A0A9P4IC15</accession>
<name>A0A9P4IC15_9PEZI</name>
<keyword evidence="3 6" id="KW-1133">Transmembrane helix</keyword>
<dbReference type="OrthoDB" id="3900342at2759"/>
<dbReference type="GO" id="GO:0015171">
    <property type="term" value="F:amino acid transmembrane transporter activity"/>
    <property type="evidence" value="ECO:0007669"/>
    <property type="project" value="TreeGrafter"/>
</dbReference>
<feature type="transmembrane region" description="Helical" evidence="6">
    <location>
        <begin position="458"/>
        <end position="479"/>
    </location>
</feature>
<dbReference type="PANTHER" id="PTHR43341">
    <property type="entry name" value="AMINO ACID PERMEASE"/>
    <property type="match status" value="1"/>
</dbReference>
<dbReference type="Gene3D" id="1.20.1740.10">
    <property type="entry name" value="Amino acid/polyamine transporter I"/>
    <property type="match status" value="1"/>
</dbReference>
<feature type="transmembrane region" description="Helical" evidence="6">
    <location>
        <begin position="95"/>
        <end position="114"/>
    </location>
</feature>
<keyword evidence="4 6" id="KW-0472">Membrane</keyword>
<feature type="transmembrane region" description="Helical" evidence="6">
    <location>
        <begin position="398"/>
        <end position="419"/>
    </location>
</feature>
<organism evidence="8 9">
    <name type="scientific">Rhizodiscina lignyota</name>
    <dbReference type="NCBI Taxonomy" id="1504668"/>
    <lineage>
        <taxon>Eukaryota</taxon>
        <taxon>Fungi</taxon>
        <taxon>Dikarya</taxon>
        <taxon>Ascomycota</taxon>
        <taxon>Pezizomycotina</taxon>
        <taxon>Dothideomycetes</taxon>
        <taxon>Pleosporomycetidae</taxon>
        <taxon>Aulographales</taxon>
        <taxon>Rhizodiscinaceae</taxon>
        <taxon>Rhizodiscina</taxon>
    </lineage>
</organism>
<protein>
    <submittedName>
        <fullName evidence="8">Amino acid transporter</fullName>
    </submittedName>
</protein>
<feature type="transmembrane region" description="Helical" evidence="6">
    <location>
        <begin position="134"/>
        <end position="155"/>
    </location>
</feature>
<evidence type="ECO:0000259" key="7">
    <source>
        <dbReference type="Pfam" id="PF00324"/>
    </source>
</evidence>
<keyword evidence="2 6" id="KW-0812">Transmembrane</keyword>
<feature type="region of interest" description="Disordered" evidence="5">
    <location>
        <begin position="540"/>
        <end position="633"/>
    </location>
</feature>
<comment type="caution">
    <text evidence="8">The sequence shown here is derived from an EMBL/GenBank/DDBJ whole genome shotgun (WGS) entry which is preliminary data.</text>
</comment>
<feature type="transmembrane region" description="Helical" evidence="6">
    <location>
        <begin position="21"/>
        <end position="38"/>
    </location>
</feature>
<dbReference type="Proteomes" id="UP000799772">
    <property type="component" value="Unassembled WGS sequence"/>
</dbReference>
<gene>
    <name evidence="8" type="ORF">NA57DRAFT_57846</name>
</gene>
<feature type="transmembrane region" description="Helical" evidence="6">
    <location>
        <begin position="246"/>
        <end position="264"/>
    </location>
</feature>
<dbReference type="AlphaFoldDB" id="A0A9P4IC15"/>
<evidence type="ECO:0000256" key="6">
    <source>
        <dbReference type="SAM" id="Phobius"/>
    </source>
</evidence>
<feature type="transmembrane region" description="Helical" evidence="6">
    <location>
        <begin position="50"/>
        <end position="74"/>
    </location>
</feature>
<feature type="domain" description="Amino acid permease/ SLC12A" evidence="7">
    <location>
        <begin position="24"/>
        <end position="432"/>
    </location>
</feature>
<comment type="subcellular location">
    <subcellularLocation>
        <location evidence="1">Membrane</location>
        <topology evidence="1">Multi-pass membrane protein</topology>
    </subcellularLocation>
</comment>
<feature type="transmembrane region" description="Helical" evidence="6">
    <location>
        <begin position="207"/>
        <end position="234"/>
    </location>
</feature>